<reference evidence="1 2" key="1">
    <citation type="journal article" date="2010" name="J. Bacteriol.">
        <title>Genome sequence of the milbemycin-producing bacterium Streptomyces bingchenggensis.</title>
        <authorList>
            <person name="Wang X.J."/>
            <person name="Yan Y.J."/>
            <person name="Zhang B."/>
            <person name="An J."/>
            <person name="Wang J.J."/>
            <person name="Tian J."/>
            <person name="Jiang L."/>
            <person name="Chen Y.H."/>
            <person name="Huang S.X."/>
            <person name="Yin M."/>
            <person name="Zhang J."/>
            <person name="Gao A.L."/>
            <person name="Liu C.X."/>
            <person name="Zhu Z.X."/>
            <person name="Xiang W.S."/>
        </authorList>
    </citation>
    <scope>NUCLEOTIDE SEQUENCE [LARGE SCALE GENOMIC DNA]</scope>
    <source>
        <strain evidence="1 2">BCW-1</strain>
    </source>
</reference>
<dbReference type="PATRIC" id="fig|749414.3.peg.6369"/>
<evidence type="ECO:0008006" key="3">
    <source>
        <dbReference type="Google" id="ProtNLM"/>
    </source>
</evidence>
<dbReference type="RefSeq" id="WP_014178756.1">
    <property type="nucleotide sequence ID" value="NC_016582.1"/>
</dbReference>
<dbReference type="eggNOG" id="COG1672">
    <property type="taxonomic scope" value="Bacteria"/>
</dbReference>
<organism evidence="1 2">
    <name type="scientific">Streptomyces bingchenggensis (strain BCW-1)</name>
    <dbReference type="NCBI Taxonomy" id="749414"/>
    <lineage>
        <taxon>Bacteria</taxon>
        <taxon>Bacillati</taxon>
        <taxon>Actinomycetota</taxon>
        <taxon>Actinomycetes</taxon>
        <taxon>Kitasatosporales</taxon>
        <taxon>Streptomycetaceae</taxon>
        <taxon>Streptomyces</taxon>
    </lineage>
</organism>
<dbReference type="HOGENOM" id="CLU_2425550_0_0_11"/>
<evidence type="ECO:0000313" key="1">
    <source>
        <dbReference type="EMBL" id="ADI09296.1"/>
    </source>
</evidence>
<keyword evidence="2" id="KW-1185">Reference proteome</keyword>
<sequence>MVALGEGERRQARSPAIRVLGEAKSSDRVRTLADLDRLDRVRGLLVARGVRAAGARLLLFGRSGFDRNVTEAAAGRNDVELVDLARIWQGE</sequence>
<name>D7BQS9_STRBB</name>
<gene>
    <name evidence="1" type="ordered locus">SBI_06176</name>
</gene>
<accession>D7BQS9</accession>
<dbReference type="KEGG" id="sbh:SBI_06176"/>
<dbReference type="EMBL" id="CP002047">
    <property type="protein sequence ID" value="ADI09296.1"/>
    <property type="molecule type" value="Genomic_DNA"/>
</dbReference>
<dbReference type="AlphaFoldDB" id="D7BQS9"/>
<dbReference type="Proteomes" id="UP000000377">
    <property type="component" value="Chromosome"/>
</dbReference>
<proteinExistence type="predicted"/>
<evidence type="ECO:0000313" key="2">
    <source>
        <dbReference type="Proteomes" id="UP000000377"/>
    </source>
</evidence>
<protein>
    <recommendedName>
        <fullName evidence="3">Restriction endonuclease type IV Mrr domain-containing protein</fullName>
    </recommendedName>
</protein>